<feature type="domain" description="DUF5808" evidence="2">
    <location>
        <begin position="309"/>
        <end position="334"/>
    </location>
</feature>
<dbReference type="RefSeq" id="WP_089525607.1">
    <property type="nucleotide sequence ID" value="NZ_NMUQ01000002.1"/>
</dbReference>
<sequence length="471" mass="53380">MIGLHIVFAITVLILYSAFLMVYIPQASYRSGMLFAVKLPPDAMGHPEIKSVQDRFRKETRQVSLWTAAALLPYVLLFPWMGFQVVYFMAWMAGFTIVMVRPFQEAFRRTLELKRREDWFVGPRKRVMQVDLRAARRKNERSLSPWLFLIPLSLGAGLILVAGLELIPGSRDSALLPLASMGLILTLVMLGLALMFRRMKAEVYSADSEVNLLLNQARRRSLSWMWLLLAILENGHVLLLLLAFSGSNEGLQTVWFYSSLAFALVPTLLIYRTFRSIRKLEEDVLTSDGGAVYSDDDEYWANGFTYHNPQDSRIMVPKRFGIGATFNTATPVGKSLYWGALGLAGAVMLSVCALMLISEFVSPSMEIAEQRRVHISYPMYSMSFNVVDVQELTLVDGIPSGSKRSGEATDKVLRGSFSLDGLGKSNLYVYKNNPPYIRVKLKERFVFFNERDRVSTEELFRQLQSVVVNQK</sequence>
<feature type="transmembrane region" description="Helical" evidence="1">
    <location>
        <begin position="6"/>
        <end position="24"/>
    </location>
</feature>
<keyword evidence="4" id="KW-1185">Reference proteome</keyword>
<dbReference type="OrthoDB" id="157646at2"/>
<accession>A0A229NY41</accession>
<feature type="transmembrane region" description="Helical" evidence="1">
    <location>
        <begin position="254"/>
        <end position="271"/>
    </location>
</feature>
<feature type="transmembrane region" description="Helical" evidence="1">
    <location>
        <begin position="86"/>
        <end position="103"/>
    </location>
</feature>
<feature type="transmembrane region" description="Helical" evidence="1">
    <location>
        <begin position="174"/>
        <end position="196"/>
    </location>
</feature>
<evidence type="ECO:0000256" key="1">
    <source>
        <dbReference type="SAM" id="Phobius"/>
    </source>
</evidence>
<evidence type="ECO:0000313" key="4">
    <source>
        <dbReference type="Proteomes" id="UP000215145"/>
    </source>
</evidence>
<feature type="transmembrane region" description="Helical" evidence="1">
    <location>
        <begin position="336"/>
        <end position="357"/>
    </location>
</feature>
<keyword evidence="1" id="KW-1133">Transmembrane helix</keyword>
<dbReference type="InterPro" id="IPR043831">
    <property type="entry name" value="DUF5808"/>
</dbReference>
<feature type="transmembrane region" description="Helical" evidence="1">
    <location>
        <begin position="146"/>
        <end position="168"/>
    </location>
</feature>
<name>A0A229NY41_9BACL</name>
<proteinExistence type="predicted"/>
<protein>
    <recommendedName>
        <fullName evidence="2">DUF5808 domain-containing protein</fullName>
    </recommendedName>
</protein>
<dbReference type="AlphaFoldDB" id="A0A229NY41"/>
<reference evidence="3 4" key="1">
    <citation type="submission" date="2017-07" db="EMBL/GenBank/DDBJ databases">
        <title>Paenibacillus herberti R33 genome sequencing and assembly.</title>
        <authorList>
            <person name="Su W."/>
        </authorList>
    </citation>
    <scope>NUCLEOTIDE SEQUENCE [LARGE SCALE GENOMIC DNA]</scope>
    <source>
        <strain evidence="3 4">R33</strain>
    </source>
</reference>
<gene>
    <name evidence="3" type="ORF">CGZ75_18130</name>
</gene>
<comment type="caution">
    <text evidence="3">The sequence shown here is derived from an EMBL/GenBank/DDBJ whole genome shotgun (WGS) entry which is preliminary data.</text>
</comment>
<dbReference type="Pfam" id="PF19124">
    <property type="entry name" value="DUF5808"/>
    <property type="match status" value="1"/>
</dbReference>
<evidence type="ECO:0000313" key="3">
    <source>
        <dbReference type="EMBL" id="OXM14790.1"/>
    </source>
</evidence>
<keyword evidence="1" id="KW-0812">Transmembrane</keyword>
<evidence type="ECO:0000259" key="2">
    <source>
        <dbReference type="Pfam" id="PF19124"/>
    </source>
</evidence>
<dbReference type="EMBL" id="NMUQ01000002">
    <property type="protein sequence ID" value="OXM14790.1"/>
    <property type="molecule type" value="Genomic_DNA"/>
</dbReference>
<organism evidence="3 4">
    <name type="scientific">Paenibacillus herberti</name>
    <dbReference type="NCBI Taxonomy" id="1619309"/>
    <lineage>
        <taxon>Bacteria</taxon>
        <taxon>Bacillati</taxon>
        <taxon>Bacillota</taxon>
        <taxon>Bacilli</taxon>
        <taxon>Bacillales</taxon>
        <taxon>Paenibacillaceae</taxon>
        <taxon>Paenibacillus</taxon>
    </lineage>
</organism>
<dbReference type="Proteomes" id="UP000215145">
    <property type="component" value="Unassembled WGS sequence"/>
</dbReference>
<keyword evidence="1" id="KW-0472">Membrane</keyword>
<feature type="transmembrane region" description="Helical" evidence="1">
    <location>
        <begin position="224"/>
        <end position="242"/>
    </location>
</feature>